<gene>
    <name evidence="1" type="ORF">GGR00_005616</name>
</gene>
<dbReference type="EMBL" id="JACHOU010000032">
    <property type="protein sequence ID" value="MBB6357792.1"/>
    <property type="molecule type" value="Genomic_DNA"/>
</dbReference>
<accession>A0A7X0KP28</accession>
<sequence>MQIDPFAVARGASNLLTNAAGVDAGDRLLIVHEDPRLDYYDSEMVAAVAAEGRRMGAVVSFHQVAFEPLSAAIPVDLQAALRTADKVIFLARIGDQMRFADMGVSATVVVSYALDSHGLGSPFGTADHRAFVELKSAIDEVLANARTIHVTCPAGTDFRGPGSGPAGRTMAVGISRFPMPVFTPLPAAGFAGTVALPGFLVGTGSMYYQPYGVEYSGALFAHFVAGRLTHFSGDVAAVHLAEAHYQYIADTFAIDERCVHSWHAGIHPGCEFFGTASASYEKWSGSAFGNPRLLHFHTCGDYAPGEISWNVIDPTITIDGSAIWQSGHLNPMLVPGGGEILAKYPSAKAAFDLPGQNIGVIRARS</sequence>
<organism evidence="1 2">
    <name type="scientific">Aminobacter aganoensis</name>
    <dbReference type="NCBI Taxonomy" id="83264"/>
    <lineage>
        <taxon>Bacteria</taxon>
        <taxon>Pseudomonadati</taxon>
        <taxon>Pseudomonadota</taxon>
        <taxon>Alphaproteobacteria</taxon>
        <taxon>Hyphomicrobiales</taxon>
        <taxon>Phyllobacteriaceae</taxon>
        <taxon>Aminobacter</taxon>
    </lineage>
</organism>
<proteinExistence type="predicted"/>
<keyword evidence="2" id="KW-1185">Reference proteome</keyword>
<comment type="caution">
    <text evidence="1">The sequence shown here is derived from an EMBL/GenBank/DDBJ whole genome shotgun (WGS) entry which is preliminary data.</text>
</comment>
<reference evidence="1 2" key="1">
    <citation type="submission" date="2020-08" db="EMBL/GenBank/DDBJ databases">
        <title>Genomic Encyclopedia of Type Strains, Phase IV (KMG-IV): sequencing the most valuable type-strain genomes for metagenomic binning, comparative biology and taxonomic classification.</title>
        <authorList>
            <person name="Goeker M."/>
        </authorList>
    </citation>
    <scope>NUCLEOTIDE SEQUENCE [LARGE SCALE GENOMIC DNA]</scope>
    <source>
        <strain evidence="1 2">DSM 7051</strain>
    </source>
</reference>
<dbReference type="Proteomes" id="UP000536262">
    <property type="component" value="Unassembled WGS sequence"/>
</dbReference>
<protein>
    <submittedName>
        <fullName evidence="1">Uncharacterized protein</fullName>
    </submittedName>
</protein>
<dbReference type="AlphaFoldDB" id="A0A7X0KP28"/>
<name>A0A7X0KP28_9HYPH</name>
<evidence type="ECO:0000313" key="1">
    <source>
        <dbReference type="EMBL" id="MBB6357792.1"/>
    </source>
</evidence>
<dbReference type="RefSeq" id="WP_184702675.1">
    <property type="nucleotide sequence ID" value="NZ_BAABEG010000001.1"/>
</dbReference>
<evidence type="ECO:0000313" key="2">
    <source>
        <dbReference type="Proteomes" id="UP000536262"/>
    </source>
</evidence>